<evidence type="ECO:0000313" key="3">
    <source>
        <dbReference type="EMBL" id="RIA78272.1"/>
    </source>
</evidence>
<dbReference type="Pfam" id="PF11443">
    <property type="entry name" value="DUF2828"/>
    <property type="match status" value="1"/>
</dbReference>
<feature type="domain" description="DUF2828" evidence="1">
    <location>
        <begin position="141"/>
        <end position="269"/>
    </location>
</feature>
<reference evidence="3 4" key="1">
    <citation type="submission" date="2018-08" db="EMBL/GenBank/DDBJ databases">
        <title>Genomic Encyclopedia of Archaeal and Bacterial Type Strains, Phase II (KMG-II): from individual species to whole genera.</title>
        <authorList>
            <person name="Goeker M."/>
        </authorList>
    </citation>
    <scope>NUCLEOTIDE SEQUENCE [LARGE SCALE GENOMIC DNA]</scope>
    <source>
        <strain evidence="3 4">ATCC 27112</strain>
    </source>
</reference>
<evidence type="ECO:0000259" key="2">
    <source>
        <dbReference type="Pfam" id="PF25043"/>
    </source>
</evidence>
<sequence>MFKEALENENLSINTKGGLYYPTTYNSNLDLFVLGTRFKIENELIALFDKAYPEDKILATAILLYNLDIRDGKGERRVFKILFHHLCKLDIELAKKVLYLIPELGRYDYILETKNTNLWNETIKLIRDTLDEDLKVNNPSLLAKWLPSIRTHNKNNPLAKDIAHSLNMSEKEYRKMLSTLRDKIKVVEKYITNKDYSSIEYESIPSIAMSKYHYLFKRSDSERFNSYLDSLKKGEKKVNASVLEPYQILKQALGNTKDNSLLDELWKAQKDVLANNNKNALVIADTSGSMFSYDRLPICTALSLAIYIAERNKGIFHNTFINFSTNPSFQELKGDTLSEKIKSINFDNWDGTTNIDKALEMILNATIKSNKDECPSHLIIISDMEFDASISKKTNYNHWKELYQMNNITMPKIVFWCVSPNQLGIPINKNDNNVCVISGFSKELFKGILDLENYSPVNVMLEMIDKYKAYLK</sequence>
<dbReference type="InterPro" id="IPR058580">
    <property type="entry name" value="DUF2828"/>
</dbReference>
<protein>
    <submittedName>
        <fullName evidence="3">Uncharacterized protein DUF2828</fullName>
    </submittedName>
</protein>
<dbReference type="InterPro" id="IPR056690">
    <property type="entry name" value="DUF7788"/>
</dbReference>
<evidence type="ECO:0000259" key="1">
    <source>
        <dbReference type="Pfam" id="PF11443"/>
    </source>
</evidence>
<dbReference type="EMBL" id="QXEV01000002">
    <property type="protein sequence ID" value="RIA78272.1"/>
    <property type="molecule type" value="Genomic_DNA"/>
</dbReference>
<feature type="domain" description="DUF7788" evidence="2">
    <location>
        <begin position="279"/>
        <end position="453"/>
    </location>
</feature>
<dbReference type="Proteomes" id="UP000266506">
    <property type="component" value="Unassembled WGS sequence"/>
</dbReference>
<dbReference type="PANTHER" id="PTHR31373">
    <property type="entry name" value="OS06G0652100 PROTEIN"/>
    <property type="match status" value="1"/>
</dbReference>
<dbReference type="Gene3D" id="3.40.50.410">
    <property type="entry name" value="von Willebrand factor, type A domain"/>
    <property type="match status" value="1"/>
</dbReference>
<accession>A0A397RYB6</accession>
<dbReference type="SUPFAM" id="SSF53300">
    <property type="entry name" value="vWA-like"/>
    <property type="match status" value="1"/>
</dbReference>
<comment type="caution">
    <text evidence="3">The sequence shown here is derived from an EMBL/GenBank/DDBJ whole genome shotgun (WGS) entry which is preliminary data.</text>
</comment>
<dbReference type="InParanoid" id="A0A397RYB6"/>
<dbReference type="InterPro" id="IPR011205">
    <property type="entry name" value="UCP015417_vWA"/>
</dbReference>
<dbReference type="Pfam" id="PF25043">
    <property type="entry name" value="DUF7788"/>
    <property type="match status" value="1"/>
</dbReference>
<proteinExistence type="predicted"/>
<gene>
    <name evidence="3" type="ORF">EI71_00220</name>
</gene>
<dbReference type="PANTHER" id="PTHR31373:SF27">
    <property type="entry name" value="TROVE DOMAIN-CONTAINING PROTEIN"/>
    <property type="match status" value="1"/>
</dbReference>
<name>A0A397RYB6_9MOLU</name>
<dbReference type="InterPro" id="IPR036465">
    <property type="entry name" value="vWFA_dom_sf"/>
</dbReference>
<organism evidence="3 4">
    <name type="scientific">Anaeroplasma bactoclasticum</name>
    <dbReference type="NCBI Taxonomy" id="2088"/>
    <lineage>
        <taxon>Bacteria</taxon>
        <taxon>Bacillati</taxon>
        <taxon>Mycoplasmatota</taxon>
        <taxon>Mollicutes</taxon>
        <taxon>Anaeroplasmatales</taxon>
        <taxon>Anaeroplasmataceae</taxon>
        <taxon>Anaeroplasma</taxon>
    </lineage>
</organism>
<dbReference type="AlphaFoldDB" id="A0A397RYB6"/>
<keyword evidence="4" id="KW-1185">Reference proteome</keyword>
<evidence type="ECO:0000313" key="4">
    <source>
        <dbReference type="Proteomes" id="UP000266506"/>
    </source>
</evidence>